<dbReference type="PANTHER" id="PTHR11786:SF0">
    <property type="entry name" value="ARYLAMINE N-ACETYLTRANSFERASE 4-RELATED"/>
    <property type="match status" value="1"/>
</dbReference>
<dbReference type="InterPro" id="IPR038765">
    <property type="entry name" value="Papain-like_cys_pep_sf"/>
</dbReference>
<keyword evidence="2" id="KW-0808">Transferase</keyword>
<dbReference type="SUPFAM" id="SSF54001">
    <property type="entry name" value="Cysteine proteinases"/>
    <property type="match status" value="1"/>
</dbReference>
<evidence type="ECO:0000313" key="2">
    <source>
        <dbReference type="EMBL" id="CBL43378.1"/>
    </source>
</evidence>
<dbReference type="GO" id="GO:0016407">
    <property type="term" value="F:acetyltransferase activity"/>
    <property type="evidence" value="ECO:0007669"/>
    <property type="project" value="InterPro"/>
</dbReference>
<proteinExistence type="inferred from homology"/>
<gene>
    <name evidence="2" type="primary">nat5</name>
</gene>
<comment type="similarity">
    <text evidence="1">Belongs to the arylamine N-acetyltransferase family.</text>
</comment>
<protein>
    <submittedName>
        <fullName evidence="2">Arylamine N-acetyltransferase 5</fullName>
    </submittedName>
</protein>
<dbReference type="EMBL" id="BN001472">
    <property type="protein sequence ID" value="CBL43378.1"/>
    <property type="molecule type" value="Genomic_DNA"/>
</dbReference>
<sequence length="285" mass="33413">MQFILTAEEAKQFSQRIKLDPKREDQSSLDYLNQIIQNFQENIPFQNVLLLATPVEKRRRLNWDEVKNDLLSGQGGLCYSLNLFLHIYLNSIGYKTDLVLSTYSSPNDHTVIIVNDLIQKADKYMIDVGSGYASSLAIPIDFEDESPYYSFSYTTMKLKWDENKQNILRIHKSQTSGQEKVILKFHLIPIKDYYVELSEQERIFTDPNFTPFHRILCILTFNKDGARNMQDKQFVREDIQTNKLQNEGDEIQDEHKFVEICAKEFPSLNSETCRKAYNHLFNKQN</sequence>
<organism evidence="2">
    <name type="scientific">Tetrahymena thermophila</name>
    <dbReference type="NCBI Taxonomy" id="5911"/>
    <lineage>
        <taxon>Eukaryota</taxon>
        <taxon>Sar</taxon>
        <taxon>Alveolata</taxon>
        <taxon>Ciliophora</taxon>
        <taxon>Intramacronucleata</taxon>
        <taxon>Oligohymenophorea</taxon>
        <taxon>Hymenostomatida</taxon>
        <taxon>Tetrahymenina</taxon>
        <taxon>Tetrahymenidae</taxon>
        <taxon>Tetrahymena</taxon>
    </lineage>
</organism>
<evidence type="ECO:0000256" key="1">
    <source>
        <dbReference type="ARBA" id="ARBA00006547"/>
    </source>
</evidence>
<dbReference type="InterPro" id="IPR001447">
    <property type="entry name" value="Arylamine_N-AcTrfase"/>
</dbReference>
<accession>D8FSY8</accession>
<dbReference type="Gene3D" id="3.30.2140.20">
    <property type="match status" value="1"/>
</dbReference>
<dbReference type="AlphaFoldDB" id="D8FSY8"/>
<reference evidence="2" key="1">
    <citation type="journal article" date="2010" name="FEBS Lett.">
        <title>Comparative genomic and phylogenetic investigation of the xenobiotic metabolizing arylamine N-acetyltransferase enzyme family.</title>
        <authorList>
            <person name="Glenn A.E."/>
            <person name="Karagianni E.P."/>
            <person name="Ulndreaj A."/>
            <person name="Boukouvala S."/>
        </authorList>
    </citation>
    <scope>NUCLEOTIDE SEQUENCE</scope>
    <source>
        <strain evidence="2">SB210</strain>
    </source>
</reference>
<dbReference type="PANTHER" id="PTHR11786">
    <property type="entry name" value="N-HYDROXYARYLAMINE O-ACETYLTRANSFERASE"/>
    <property type="match status" value="1"/>
</dbReference>
<dbReference type="Pfam" id="PF00797">
    <property type="entry name" value="Acetyltransf_2"/>
    <property type="match status" value="1"/>
</dbReference>
<name>D8FSY8_TETTH</name>
<dbReference type="InterPro" id="IPR053710">
    <property type="entry name" value="Arylamine_NAT_domain_sf"/>
</dbReference>